<comment type="caution">
    <text evidence="1">The sequence shown here is derived from an EMBL/GenBank/DDBJ whole genome shotgun (WGS) entry which is preliminary data.</text>
</comment>
<evidence type="ECO:0000313" key="1">
    <source>
        <dbReference type="EMBL" id="KAI3847084.1"/>
    </source>
</evidence>
<accession>A0AAD4RZK7</accession>
<name>A0AAD4RZK7_9MAGN</name>
<sequence length="87" mass="9837">MVEARNRIKGKAKVNFVTSEDWATLIGEALQMGLSYSGQLVIKESLPMMDIDEAVRRMDAATEHQIKAGSLLDFTIIKIKESERKKR</sequence>
<proteinExistence type="predicted"/>
<dbReference type="AlphaFoldDB" id="A0AAD4RZK7"/>
<dbReference type="EMBL" id="JAJJMB010016464">
    <property type="protein sequence ID" value="KAI3847084.1"/>
    <property type="molecule type" value="Genomic_DNA"/>
</dbReference>
<dbReference type="Proteomes" id="UP001202328">
    <property type="component" value="Unassembled WGS sequence"/>
</dbReference>
<organism evidence="1 2">
    <name type="scientific">Papaver atlanticum</name>
    <dbReference type="NCBI Taxonomy" id="357466"/>
    <lineage>
        <taxon>Eukaryota</taxon>
        <taxon>Viridiplantae</taxon>
        <taxon>Streptophyta</taxon>
        <taxon>Embryophyta</taxon>
        <taxon>Tracheophyta</taxon>
        <taxon>Spermatophyta</taxon>
        <taxon>Magnoliopsida</taxon>
        <taxon>Ranunculales</taxon>
        <taxon>Papaveraceae</taxon>
        <taxon>Papaveroideae</taxon>
        <taxon>Papaver</taxon>
    </lineage>
</organism>
<evidence type="ECO:0000313" key="2">
    <source>
        <dbReference type="Proteomes" id="UP001202328"/>
    </source>
</evidence>
<feature type="non-terminal residue" evidence="1">
    <location>
        <position position="87"/>
    </location>
</feature>
<reference evidence="1" key="1">
    <citation type="submission" date="2022-04" db="EMBL/GenBank/DDBJ databases">
        <title>A functionally conserved STORR gene fusion in Papaver species that diverged 16.8 million years ago.</title>
        <authorList>
            <person name="Catania T."/>
        </authorList>
    </citation>
    <scope>NUCLEOTIDE SEQUENCE</scope>
    <source>
        <strain evidence="1">S-188037</strain>
    </source>
</reference>
<keyword evidence="2" id="KW-1185">Reference proteome</keyword>
<protein>
    <submittedName>
        <fullName evidence="1">Uncharacterized protein</fullName>
    </submittedName>
</protein>
<gene>
    <name evidence="1" type="ORF">MKW98_015439</name>
</gene>